<evidence type="ECO:0000313" key="2">
    <source>
        <dbReference type="EMBL" id="KDR11190.1"/>
    </source>
</evidence>
<organism evidence="2 3">
    <name type="scientific">Zootermopsis nevadensis</name>
    <name type="common">Dampwood termite</name>
    <dbReference type="NCBI Taxonomy" id="136037"/>
    <lineage>
        <taxon>Eukaryota</taxon>
        <taxon>Metazoa</taxon>
        <taxon>Ecdysozoa</taxon>
        <taxon>Arthropoda</taxon>
        <taxon>Hexapoda</taxon>
        <taxon>Insecta</taxon>
        <taxon>Pterygota</taxon>
        <taxon>Neoptera</taxon>
        <taxon>Polyneoptera</taxon>
        <taxon>Dictyoptera</taxon>
        <taxon>Blattodea</taxon>
        <taxon>Blattoidea</taxon>
        <taxon>Termitoidae</taxon>
        <taxon>Termopsidae</taxon>
        <taxon>Zootermopsis</taxon>
    </lineage>
</organism>
<dbReference type="InParanoid" id="A0A067QY94"/>
<protein>
    <submittedName>
        <fullName evidence="2">Uncharacterized protein</fullName>
    </submittedName>
</protein>
<sequence length="276" mass="30569">MTRSMSRRKDIVLKKITVVMIERKDEISSPSNSSADLTNPAATLAHCHQLLQLTTCQAQAKLRGSFARLTEALQSREKQLLRQVDVLHSQQIALLQSQHSVPTNCIIGDAVKSIPQVSLNLDQENYLCESILTFGKVNVEGGNLVAIEGNVAPFSVPYRVEDYQDANEDHVCLYKPLSNHSTPQQDVVQFSLAPRLKGFSEGQQEGTLATPECTLVNSQVSSEPVTTAKDSFVGDCRRPSQVQQWLQQIMAETETEPSIGEQENFSSLSQSEHLFD</sequence>
<feature type="region of interest" description="Disordered" evidence="1">
    <location>
        <begin position="254"/>
        <end position="276"/>
    </location>
</feature>
<name>A0A067QY94_ZOONE</name>
<reference evidence="2 3" key="1">
    <citation type="journal article" date="2014" name="Nat. Commun.">
        <title>Molecular traces of alternative social organization in a termite genome.</title>
        <authorList>
            <person name="Terrapon N."/>
            <person name="Li C."/>
            <person name="Robertson H.M."/>
            <person name="Ji L."/>
            <person name="Meng X."/>
            <person name="Booth W."/>
            <person name="Chen Z."/>
            <person name="Childers C.P."/>
            <person name="Glastad K.M."/>
            <person name="Gokhale K."/>
            <person name="Gowin J."/>
            <person name="Gronenberg W."/>
            <person name="Hermansen R.A."/>
            <person name="Hu H."/>
            <person name="Hunt B.G."/>
            <person name="Huylmans A.K."/>
            <person name="Khalil S.M."/>
            <person name="Mitchell R.D."/>
            <person name="Munoz-Torres M.C."/>
            <person name="Mustard J.A."/>
            <person name="Pan H."/>
            <person name="Reese J.T."/>
            <person name="Scharf M.E."/>
            <person name="Sun F."/>
            <person name="Vogel H."/>
            <person name="Xiao J."/>
            <person name="Yang W."/>
            <person name="Yang Z."/>
            <person name="Yang Z."/>
            <person name="Zhou J."/>
            <person name="Zhu J."/>
            <person name="Brent C.S."/>
            <person name="Elsik C.G."/>
            <person name="Goodisman M.A."/>
            <person name="Liberles D.A."/>
            <person name="Roe R.M."/>
            <person name="Vargo E.L."/>
            <person name="Vilcinskas A."/>
            <person name="Wang J."/>
            <person name="Bornberg-Bauer E."/>
            <person name="Korb J."/>
            <person name="Zhang G."/>
            <person name="Liebig J."/>
        </authorList>
    </citation>
    <scope>NUCLEOTIDE SEQUENCE [LARGE SCALE GENOMIC DNA]</scope>
    <source>
        <tissue evidence="2">Whole organism</tissue>
    </source>
</reference>
<keyword evidence="3" id="KW-1185">Reference proteome</keyword>
<dbReference type="eggNOG" id="ENOG502SY0E">
    <property type="taxonomic scope" value="Eukaryota"/>
</dbReference>
<accession>A0A067QY94</accession>
<evidence type="ECO:0000256" key="1">
    <source>
        <dbReference type="SAM" id="MobiDB-lite"/>
    </source>
</evidence>
<dbReference type="EMBL" id="KK853114">
    <property type="protein sequence ID" value="KDR11190.1"/>
    <property type="molecule type" value="Genomic_DNA"/>
</dbReference>
<gene>
    <name evidence="2" type="ORF">L798_14701</name>
</gene>
<feature type="compositionally biased region" description="Polar residues" evidence="1">
    <location>
        <begin position="261"/>
        <end position="276"/>
    </location>
</feature>
<dbReference type="OrthoDB" id="8176390at2759"/>
<dbReference type="AlphaFoldDB" id="A0A067QY94"/>
<evidence type="ECO:0000313" key="3">
    <source>
        <dbReference type="Proteomes" id="UP000027135"/>
    </source>
</evidence>
<proteinExistence type="predicted"/>
<dbReference type="Proteomes" id="UP000027135">
    <property type="component" value="Unassembled WGS sequence"/>
</dbReference>